<dbReference type="Gene3D" id="3.10.129.10">
    <property type="entry name" value="Hotdog Thioesterase"/>
    <property type="match status" value="1"/>
</dbReference>
<dbReference type="OrthoDB" id="6902891at2"/>
<dbReference type="Proteomes" id="UP000277811">
    <property type="component" value="Unassembled WGS sequence"/>
</dbReference>
<feature type="active site" evidence="1">
    <location>
        <position position="44"/>
    </location>
</feature>
<dbReference type="AlphaFoldDB" id="A0A498R811"/>
<feature type="domain" description="Fluoroacetyl-CoA-specific thioesterase-like" evidence="3">
    <location>
        <begin position="17"/>
        <end position="118"/>
    </location>
</feature>
<keyword evidence="5" id="KW-1185">Reference proteome</keyword>
<dbReference type="SUPFAM" id="SSF54637">
    <property type="entry name" value="Thioesterase/thiol ester dehydrase-isomerase"/>
    <property type="match status" value="1"/>
</dbReference>
<feature type="binding site" evidence="2">
    <location>
        <position position="63"/>
    </location>
    <ligand>
        <name>substrate</name>
    </ligand>
</feature>
<dbReference type="InterPro" id="IPR025540">
    <property type="entry name" value="FlK"/>
</dbReference>
<accession>A0A498R811</accession>
<dbReference type="PANTHER" id="PTHR36934:SF1">
    <property type="entry name" value="THIOESTERASE DOMAIN-CONTAINING PROTEIN"/>
    <property type="match status" value="1"/>
</dbReference>
<evidence type="ECO:0000256" key="2">
    <source>
        <dbReference type="PIRSR" id="PIRSR014972-2"/>
    </source>
</evidence>
<name>A0A498R811_9FIRM</name>
<organism evidence="4 5">
    <name type="scientific">Lucifera butyrica</name>
    <dbReference type="NCBI Taxonomy" id="1351585"/>
    <lineage>
        <taxon>Bacteria</taxon>
        <taxon>Bacillati</taxon>
        <taxon>Bacillota</taxon>
        <taxon>Negativicutes</taxon>
        <taxon>Veillonellales</taxon>
        <taxon>Veillonellaceae</taxon>
        <taxon>Lucifera</taxon>
    </lineage>
</organism>
<dbReference type="PANTHER" id="PTHR36934">
    <property type="entry name" value="BLR0278 PROTEIN"/>
    <property type="match status" value="1"/>
</dbReference>
<dbReference type="EMBL" id="UPPP01000071">
    <property type="protein sequence ID" value="VBB07047.1"/>
    <property type="molecule type" value="Genomic_DNA"/>
</dbReference>
<dbReference type="Pfam" id="PF22636">
    <property type="entry name" value="FlK"/>
    <property type="match status" value="1"/>
</dbReference>
<evidence type="ECO:0000256" key="1">
    <source>
        <dbReference type="PIRSR" id="PIRSR014972-1"/>
    </source>
</evidence>
<feature type="active site" evidence="1">
    <location>
        <position position="70"/>
    </location>
</feature>
<feature type="binding site" evidence="2">
    <location>
        <position position="114"/>
    </location>
    <ligand>
        <name>substrate</name>
    </ligand>
</feature>
<dbReference type="InterPro" id="IPR054485">
    <property type="entry name" value="FlK-like_dom"/>
</dbReference>
<feature type="binding site" evidence="2">
    <location>
        <position position="63"/>
    </location>
    <ligand>
        <name>CoA</name>
        <dbReference type="ChEBI" id="CHEBI:57287"/>
    </ligand>
</feature>
<dbReference type="PIRSF" id="PIRSF014972">
    <property type="entry name" value="FlK"/>
    <property type="match status" value="1"/>
</dbReference>
<reference evidence="4 5" key="1">
    <citation type="submission" date="2018-06" db="EMBL/GenBank/DDBJ databases">
        <authorList>
            <person name="Strepis N."/>
        </authorList>
    </citation>
    <scope>NUCLEOTIDE SEQUENCE [LARGE SCALE GENOMIC DNA]</scope>
    <source>
        <strain evidence="4">LUCI</strain>
    </source>
</reference>
<feature type="active site" evidence="1">
    <location>
        <position position="36"/>
    </location>
</feature>
<dbReference type="InterPro" id="IPR029069">
    <property type="entry name" value="HotDog_dom_sf"/>
</dbReference>
<proteinExistence type="predicted"/>
<dbReference type="RefSeq" id="WP_122627996.1">
    <property type="nucleotide sequence ID" value="NZ_UPPP01000071.1"/>
</dbReference>
<protein>
    <recommendedName>
        <fullName evidence="3">Fluoroacetyl-CoA-specific thioesterase-like domain-containing protein</fullName>
    </recommendedName>
</protein>
<evidence type="ECO:0000313" key="4">
    <source>
        <dbReference type="EMBL" id="VBB07047.1"/>
    </source>
</evidence>
<gene>
    <name evidence="4" type="ORF">LUCI_2291</name>
</gene>
<evidence type="ECO:0000313" key="5">
    <source>
        <dbReference type="Proteomes" id="UP000277811"/>
    </source>
</evidence>
<evidence type="ECO:0000259" key="3">
    <source>
        <dbReference type="Pfam" id="PF22636"/>
    </source>
</evidence>
<sequence length="130" mass="13946">MEFNLKIGMSAEKSELVSENNTALKFGSGGVAVYATPAMVSLMEGASLAAVDSHLPSGMTTVGTALEIKHMAATPIGMRVRATAELAGIDGKRLTFQVRAYDEKEQIGEGTHQRYIIDLVKFLQKADSKK</sequence>